<dbReference type="HOGENOM" id="CLU_231589_0_0_12"/>
<protein>
    <submittedName>
        <fullName evidence="2">Uncharacterized protein</fullName>
    </submittedName>
</protein>
<organism evidence="2">
    <name type="scientific">Borrelia hermsii YBT</name>
    <dbReference type="NCBI Taxonomy" id="1313295"/>
    <lineage>
        <taxon>Bacteria</taxon>
        <taxon>Pseudomonadati</taxon>
        <taxon>Spirochaetota</taxon>
        <taxon>Spirochaetia</taxon>
        <taxon>Spirochaetales</taxon>
        <taxon>Borreliaceae</taxon>
        <taxon>Borrelia</taxon>
    </lineage>
</organism>
<gene>
    <name evidence="2" type="ORF">BHO_0006306</name>
</gene>
<accession>W5T1C1</accession>
<evidence type="ECO:0000256" key="1">
    <source>
        <dbReference type="SAM" id="Coils"/>
    </source>
</evidence>
<geneLocation type="plasmid" evidence="2">
    <name>unnamed</name>
</geneLocation>
<dbReference type="EMBL" id="CP005724">
    <property type="protein sequence ID" value="AHH13329.1"/>
    <property type="molecule type" value="Genomic_DNA"/>
</dbReference>
<dbReference type="NCBIfam" id="NF047534">
    <property type="entry name" value="lipo_BTA121_dup"/>
    <property type="match status" value="11"/>
</dbReference>
<feature type="coiled-coil region" evidence="1">
    <location>
        <begin position="1166"/>
        <end position="1229"/>
    </location>
</feature>
<evidence type="ECO:0000313" key="2">
    <source>
        <dbReference type="EMBL" id="AHH13329.1"/>
    </source>
</evidence>
<reference evidence="2" key="1">
    <citation type="submission" date="2013-04" db="EMBL/GenBank/DDBJ databases">
        <title>Comparative Genomics of Relapsing Fever Spirochetes.</title>
        <authorList>
            <person name="Schwan T.G."/>
            <person name="Raffel S.J."/>
            <person name="Porcella S.F."/>
            <person name="Martens C.A."/>
            <person name="Bruno D.P."/>
            <person name="Ricklefs S.M."/>
            <person name="Barbian K.B."/>
        </authorList>
    </citation>
    <scope>NUCLEOTIDE SEQUENCE</scope>
    <source>
        <strain evidence="2">YBT</strain>
        <plasmid evidence="2">unnamed</plasmid>
    </source>
</reference>
<proteinExistence type="predicted"/>
<keyword evidence="2" id="KW-0614">Plasmid</keyword>
<keyword evidence="1" id="KW-0175">Coiled coil</keyword>
<name>W5T1C1_BORHE</name>
<sequence length="1902" mass="216415">MIFLQGSITKLNPNDQSIITNTQANLNKLIINLDIDKLKSILSNIILTLKAKKAAEDSLANYNDPLKNTFIKRLENASTQFTDLLKNICNTPNFDEMHHNLSTINNADIFENIINTIKHYNNAIKQHLNNNEKEALALLGSSIAKEIKHINKLITNTQVSLNKLMLNLSIDKLKSILSNIILTLKTKKEAEDFLTNYNGPLKNTFINKLENATIQFINLLKKIYHIPNFDAMYHNLSITNAYLFKDITSDIKDYNNVIKQLNNEEQGTLTSLANLITKPNPNDPNDHSIIINAQENLHKLIINFDIDKLKSILSNIMPILKAKKNAEDSLTNYNDPLKNTLTKKLEDVTTQVINTLKSIYNTPNFDEIYHNLSTTNNTAHLFEGVASDIKNYNNAIKQLNDDEKGALTFLEDSITKPNPNDPSDHNIITNTQANLHKLIINLDIDKLKSILSNIMLTSKAKKNAENSIINHNDPLKNTLTKILEDATTQYKNTLKNICNALDFDEIYRNLSTTNNTAYLFEAIASDIKDYNNVIKQLNDDEKEALTLLQYSIAKPNPDDLDDYSITIDEQEKFNNLILNLNVAKIKVILLNIMLTLKAKIYAEDSLANYNRPLLKNTFIQILKTATTQYIYNLKNMCYYTIEPDEMYCNLSTMNNTHIFESIAKAIQHYNNNIEQLSDDEKEALTFLQYSIIKPNPDDSDDYNIIINARKNFHKLIINSSIDKLKSILSNIILTLKTKKEAKNSLENYNGLLKNTFTKKLETASTQFTNLLKITCNTLDFDEMYNNLSTTNNANIFENIINTIKHYNNIIEQLSDKEKGALTFLEGSIKKPNPDDPNDHSIIINAQENLHKLIINLDIDKLKSILSNIILTLNTKKEAEDSLENYNGPLKDTLTQRVNTATTQYIQYLKTSCNTRSLDKIHSNLSTINNTSSLFQDIASTIKLLNSVTEQLNDEEKGALTFLQCSIIKPNPDDSDEHNITINAQENLHRLMINLSIDRFKEVLSGITITLNTKKEAENTLENYNGPLKDTLTQRVNTATTQYTQHLKKTYNTPNFEWMKLYLPKLLNKSSLFKKIINAIKHYNKVIEQLNDNEKGALTFLKNSITKPNPDDSDDHNIIIHAQANLHKLILNFDIDKLKKTIAGIVTTLDAKKDVEDSLRVYTRPSKDTLTKKLEDATTSYENHLKRICKASSLDEIYSNLSTTNNANIFENIVNDIKNYNNIMEQLNNDEKEALTFLQYSIIKPNPDYSDEHNIITHAQENLHKLIINFDIDKLKSALLNIIPILNTKKEVGDSLENYNGPLKDTLTKMLKDATTQFTNFLKSICNTPDFDEMYRNLSTTNNANVFENIVSIIKNYNNIIEQLNDDEKEALTFLQCSIKKPNPDDSDNYNLIINARKNFDKLILNFSIDSLKSTLSDIMPTLKAKKEAKNSLENYNGLLKNTFTKKLEESITSYENHLKNIFNTADINLLKLLLSLTLSNDHAATFENIVSNIKHYNSVIGQLNNKEKNALTFLENSIIKPNPDDPNDHNIIINAQANLHKLIINLDIDKLKSILSNIILTLNTKKEAEDSLENYNGPLKDTLTQRVNTATTQYIQYLKTSCNTRSLDKIHSNLSTINNTSSLFQDIASTIKLLNSVTEQLNDEEKGALTFLQCSIIKPNPDDSDEHNITINAQENLHRLMINLSIDRFKEVLSGITITLNTKKEAENTLENYNGPLKDTLTQRVNTATTQYTQHLKKTYNAPNFEGMKLYLPKLLNNSSLFKEIINAIKHYNKVIEQLNDNEKGALTFLKNSITKPNPDDSDDHNIIIHAQANLHKLILNFDIDKLKKTIAGIVTTLDAKKDVEDSLRVYTGPSKDTLTKKLEDATTSYENHLKRICKASSLDEIYSNLSTTNNASQFKIL</sequence>